<reference evidence="2" key="1">
    <citation type="journal article" date="2020" name="Nature">
        <title>Giant virus diversity and host interactions through global metagenomics.</title>
        <authorList>
            <person name="Schulz F."/>
            <person name="Roux S."/>
            <person name="Paez-Espino D."/>
            <person name="Jungbluth S."/>
            <person name="Walsh D.A."/>
            <person name="Denef V.J."/>
            <person name="McMahon K.D."/>
            <person name="Konstantinidis K.T."/>
            <person name="Eloe-Fadrosh E.A."/>
            <person name="Kyrpides N.C."/>
            <person name="Woyke T."/>
        </authorList>
    </citation>
    <scope>NUCLEOTIDE SEQUENCE</scope>
    <source>
        <strain evidence="2">GVMAG-M-3300009182-46</strain>
    </source>
</reference>
<feature type="compositionally biased region" description="Basic residues" evidence="1">
    <location>
        <begin position="120"/>
        <end position="137"/>
    </location>
</feature>
<feature type="region of interest" description="Disordered" evidence="1">
    <location>
        <begin position="1"/>
        <end position="23"/>
    </location>
</feature>
<name>A0A6C0F3C0_9ZZZZ</name>
<feature type="compositionally biased region" description="Basic residues" evidence="1">
    <location>
        <begin position="150"/>
        <end position="172"/>
    </location>
</feature>
<evidence type="ECO:0000313" key="2">
    <source>
        <dbReference type="EMBL" id="QHT36018.1"/>
    </source>
</evidence>
<evidence type="ECO:0000256" key="1">
    <source>
        <dbReference type="SAM" id="MobiDB-lite"/>
    </source>
</evidence>
<protein>
    <submittedName>
        <fullName evidence="2">Uncharacterized protein</fullName>
    </submittedName>
</protein>
<dbReference type="EMBL" id="MN739029">
    <property type="protein sequence ID" value="QHT36018.1"/>
    <property type="molecule type" value="Genomic_DNA"/>
</dbReference>
<organism evidence="2">
    <name type="scientific">viral metagenome</name>
    <dbReference type="NCBI Taxonomy" id="1070528"/>
    <lineage>
        <taxon>unclassified sequences</taxon>
        <taxon>metagenomes</taxon>
        <taxon>organismal metagenomes</taxon>
    </lineage>
</organism>
<accession>A0A6C0F3C0</accession>
<proteinExistence type="predicted"/>
<sequence length="172" mass="18349">MSTPTVKPMLMTAPPHGASSYRDGAVKTATANDKAQVNVINLSGGKIRRNRHGGALQTVISPKLVSVPSPVAGNQTAQNVSNRTVEGVVSNQQKSGFDNCIGQGPSCTAAVQASQAQAGGKRRSKKWGRISRGKSGGKSHSVNWGCMSGGKKRRTKKVKKSRKHRKSRKYRK</sequence>
<dbReference type="AlphaFoldDB" id="A0A6C0F3C0"/>
<feature type="region of interest" description="Disordered" evidence="1">
    <location>
        <begin position="112"/>
        <end position="172"/>
    </location>
</feature>